<evidence type="ECO:0000313" key="2">
    <source>
        <dbReference type="EMBL" id="CAB4942201.1"/>
    </source>
</evidence>
<sequence>MPTPARFVLHDHRKPSPHFDLRLEEDGVLRSWAVPKGLPDDPARDRLAIAVDDHALDHVDFEDEHKSVADTGTWEEHDRDERRLVFSLHGRDGVRRYALIHTGGTQWLLHLTKDQRMHENCL</sequence>
<dbReference type="EMBL" id="CAFBMW010000015">
    <property type="protein sequence ID" value="CAB4942201.1"/>
    <property type="molecule type" value="Genomic_DNA"/>
</dbReference>
<protein>
    <submittedName>
        <fullName evidence="2">Unannotated protein</fullName>
    </submittedName>
</protein>
<dbReference type="AlphaFoldDB" id="A0A6J7JI35"/>
<gene>
    <name evidence="2" type="ORF">UFOPK3662_01993</name>
</gene>
<reference evidence="2" key="1">
    <citation type="submission" date="2020-05" db="EMBL/GenBank/DDBJ databases">
        <authorList>
            <person name="Chiriac C."/>
            <person name="Salcher M."/>
            <person name="Ghai R."/>
            <person name="Kavagutti S V."/>
        </authorList>
    </citation>
    <scope>NUCLEOTIDE SEQUENCE</scope>
</reference>
<dbReference type="Pfam" id="PF13298">
    <property type="entry name" value="LigD_N"/>
    <property type="match status" value="1"/>
</dbReference>
<proteinExistence type="predicted"/>
<dbReference type="InterPro" id="IPR014144">
    <property type="entry name" value="LigD_PE_domain"/>
</dbReference>
<organism evidence="2">
    <name type="scientific">freshwater metagenome</name>
    <dbReference type="NCBI Taxonomy" id="449393"/>
    <lineage>
        <taxon>unclassified sequences</taxon>
        <taxon>metagenomes</taxon>
        <taxon>ecological metagenomes</taxon>
    </lineage>
</organism>
<name>A0A6J7JI35_9ZZZZ</name>
<feature type="domain" description="DNA ligase D 3'-phosphoesterase" evidence="1">
    <location>
        <begin position="10"/>
        <end position="100"/>
    </location>
</feature>
<dbReference type="PANTHER" id="PTHR39465">
    <property type="entry name" value="DNA LIGASE D, 3'-PHOSPHOESTERASE DOMAIN"/>
    <property type="match status" value="1"/>
</dbReference>
<dbReference type="PANTHER" id="PTHR39465:SF1">
    <property type="entry name" value="DNA LIGASE D 3'-PHOSPHOESTERASE DOMAIN-CONTAINING PROTEIN"/>
    <property type="match status" value="1"/>
</dbReference>
<accession>A0A6J7JI35</accession>
<evidence type="ECO:0000259" key="1">
    <source>
        <dbReference type="Pfam" id="PF13298"/>
    </source>
</evidence>